<keyword evidence="3" id="KW-0378">Hydrolase</keyword>
<feature type="region of interest" description="Disordered" evidence="1">
    <location>
        <begin position="250"/>
        <end position="274"/>
    </location>
</feature>
<organism evidence="3 4">
    <name type="scientific">Brevibacterium daeguense</name>
    <dbReference type="NCBI Taxonomy" id="909936"/>
    <lineage>
        <taxon>Bacteria</taxon>
        <taxon>Bacillati</taxon>
        <taxon>Actinomycetota</taxon>
        <taxon>Actinomycetes</taxon>
        <taxon>Micrococcales</taxon>
        <taxon>Brevibacteriaceae</taxon>
        <taxon>Brevibacterium</taxon>
    </lineage>
</organism>
<dbReference type="InterPro" id="IPR005135">
    <property type="entry name" value="Endo/exonuclease/phosphatase"/>
</dbReference>
<keyword evidence="4" id="KW-1185">Reference proteome</keyword>
<dbReference type="RefSeq" id="WP_236863197.1">
    <property type="nucleotide sequence ID" value="NZ_BAABAZ010000012.1"/>
</dbReference>
<feature type="domain" description="Endonuclease/exonuclease/phosphatase" evidence="2">
    <location>
        <begin position="16"/>
        <end position="253"/>
    </location>
</feature>
<sequence length="274" mass="29862">MPDQPPAPEPLAVMCFNLRYPALDRNPWHRRLPEAAALIADASPHLIGTQEGVLKQLSRLTEALPARYAWLGEGRQGGDAGEFTAVIYDSERIAVDAVAVRWLSERPAAAGSISWGARHPRTVTVVDCTDTESGTRIRLLNTHLDHKSERSRHRSAEALRDLAAEASGEVLVTGDFNVAQGSEVHRMLTSGPLLSDAVETCPAADSDISTFHGYRGPKRDNQRIDWILHSPGLVPIRTAVNLHGRGRQYPSDHFPVQADFTVPDAPPGRDGRAG</sequence>
<dbReference type="Gene3D" id="3.60.10.10">
    <property type="entry name" value="Endonuclease/exonuclease/phosphatase"/>
    <property type="match status" value="1"/>
</dbReference>
<comment type="caution">
    <text evidence="3">The sequence shown here is derived from an EMBL/GenBank/DDBJ whole genome shotgun (WGS) entry which is preliminary data.</text>
</comment>
<dbReference type="Pfam" id="PF03372">
    <property type="entry name" value="Exo_endo_phos"/>
    <property type="match status" value="1"/>
</dbReference>
<dbReference type="SUPFAM" id="SSF56219">
    <property type="entry name" value="DNase I-like"/>
    <property type="match status" value="1"/>
</dbReference>
<evidence type="ECO:0000256" key="1">
    <source>
        <dbReference type="SAM" id="MobiDB-lite"/>
    </source>
</evidence>
<dbReference type="GO" id="GO:0004519">
    <property type="term" value="F:endonuclease activity"/>
    <property type="evidence" value="ECO:0007669"/>
    <property type="project" value="UniProtKB-KW"/>
</dbReference>
<evidence type="ECO:0000259" key="2">
    <source>
        <dbReference type="Pfam" id="PF03372"/>
    </source>
</evidence>
<evidence type="ECO:0000313" key="3">
    <source>
        <dbReference type="EMBL" id="GAA4285359.1"/>
    </source>
</evidence>
<evidence type="ECO:0000313" key="4">
    <source>
        <dbReference type="Proteomes" id="UP001501586"/>
    </source>
</evidence>
<keyword evidence="3" id="KW-0255">Endonuclease</keyword>
<protein>
    <submittedName>
        <fullName evidence="3">Endonuclease/exonuclease/phosphatase family protein</fullName>
    </submittedName>
</protein>
<dbReference type="InterPro" id="IPR036691">
    <property type="entry name" value="Endo/exonu/phosph_ase_sf"/>
</dbReference>
<dbReference type="CDD" id="cd09083">
    <property type="entry name" value="EEP-1"/>
    <property type="match status" value="1"/>
</dbReference>
<name>A0ABP8EN55_9MICO</name>
<accession>A0ABP8EN55</accession>
<keyword evidence="3" id="KW-0540">Nuclease</keyword>
<gene>
    <name evidence="3" type="ORF">GCM10022261_28900</name>
</gene>
<proteinExistence type="predicted"/>
<dbReference type="EMBL" id="BAABAZ010000012">
    <property type="protein sequence ID" value="GAA4285359.1"/>
    <property type="molecule type" value="Genomic_DNA"/>
</dbReference>
<dbReference type="Proteomes" id="UP001501586">
    <property type="component" value="Unassembled WGS sequence"/>
</dbReference>
<reference evidence="4" key="1">
    <citation type="journal article" date="2019" name="Int. J. Syst. Evol. Microbiol.">
        <title>The Global Catalogue of Microorganisms (GCM) 10K type strain sequencing project: providing services to taxonomists for standard genome sequencing and annotation.</title>
        <authorList>
            <consortium name="The Broad Institute Genomics Platform"/>
            <consortium name="The Broad Institute Genome Sequencing Center for Infectious Disease"/>
            <person name="Wu L."/>
            <person name="Ma J."/>
        </authorList>
    </citation>
    <scope>NUCLEOTIDE SEQUENCE [LARGE SCALE GENOMIC DNA]</scope>
    <source>
        <strain evidence="4">JCM 17458</strain>
    </source>
</reference>